<feature type="domain" description="Response regulatory" evidence="2">
    <location>
        <begin position="3"/>
        <end position="118"/>
    </location>
</feature>
<protein>
    <submittedName>
        <fullName evidence="3">Response regulator</fullName>
    </submittedName>
</protein>
<feature type="modified residue" description="4-aspartylphosphate" evidence="1">
    <location>
        <position position="53"/>
    </location>
</feature>
<dbReference type="RefSeq" id="WP_277530839.1">
    <property type="nucleotide sequence ID" value="NZ_JAPDIA010000003.1"/>
</dbReference>
<dbReference type="EMBL" id="JAPDIA010000003">
    <property type="protein sequence ID" value="MDG0809505.1"/>
    <property type="molecule type" value="Genomic_DNA"/>
</dbReference>
<accession>A0A9X4KRE2</accession>
<evidence type="ECO:0000259" key="2">
    <source>
        <dbReference type="PROSITE" id="PS50110"/>
    </source>
</evidence>
<sequence length="126" mass="13626">MATILVVDDAAFMRMMLKSILQKGGHEVVGEAENGAVAVEKYAMLKPDLVTMDITMPVMEGIEAVRLIRAGHPEARIVMCSAMGQQGMIIQAVQAGAKDFIVKPFQEDRVIEAVNKLLKAEGKAVT</sequence>
<dbReference type="CDD" id="cd17542">
    <property type="entry name" value="REC_CheY"/>
    <property type="match status" value="1"/>
</dbReference>
<dbReference type="PANTHER" id="PTHR43228:SF1">
    <property type="entry name" value="TWO-COMPONENT RESPONSE REGULATOR ARR22"/>
    <property type="match status" value="1"/>
</dbReference>
<keyword evidence="1" id="KW-0597">Phosphoprotein</keyword>
<name>A0A9X4KRE2_9BACL</name>
<dbReference type="Pfam" id="PF00072">
    <property type="entry name" value="Response_reg"/>
    <property type="match status" value="1"/>
</dbReference>
<evidence type="ECO:0000313" key="4">
    <source>
        <dbReference type="Proteomes" id="UP001153404"/>
    </source>
</evidence>
<evidence type="ECO:0000313" key="3">
    <source>
        <dbReference type="EMBL" id="MDG0809505.1"/>
    </source>
</evidence>
<organism evidence="3 4">
    <name type="scientific">Cohnella rhizosphaerae</name>
    <dbReference type="NCBI Taxonomy" id="1457232"/>
    <lineage>
        <taxon>Bacteria</taxon>
        <taxon>Bacillati</taxon>
        <taxon>Bacillota</taxon>
        <taxon>Bacilli</taxon>
        <taxon>Bacillales</taxon>
        <taxon>Paenibacillaceae</taxon>
        <taxon>Cohnella</taxon>
    </lineage>
</organism>
<dbReference type="AlphaFoldDB" id="A0A9X4KRE2"/>
<reference evidence="3" key="1">
    <citation type="submission" date="2022-10" db="EMBL/GenBank/DDBJ databases">
        <title>Comparative genomic analysis of Cohnella hashimotonis sp. nov., isolated from the International Space Station.</title>
        <authorList>
            <person name="Simpson A."/>
            <person name="Venkateswaran K."/>
        </authorList>
    </citation>
    <scope>NUCLEOTIDE SEQUENCE</scope>
    <source>
        <strain evidence="3">DSM 28161</strain>
    </source>
</reference>
<evidence type="ECO:0000256" key="1">
    <source>
        <dbReference type="PROSITE-ProRule" id="PRU00169"/>
    </source>
</evidence>
<proteinExistence type="predicted"/>
<dbReference type="PROSITE" id="PS50110">
    <property type="entry name" value="RESPONSE_REGULATORY"/>
    <property type="match status" value="1"/>
</dbReference>
<dbReference type="SUPFAM" id="SSF52172">
    <property type="entry name" value="CheY-like"/>
    <property type="match status" value="1"/>
</dbReference>
<dbReference type="PANTHER" id="PTHR43228">
    <property type="entry name" value="TWO-COMPONENT RESPONSE REGULATOR"/>
    <property type="match status" value="1"/>
</dbReference>
<dbReference type="Proteomes" id="UP001153404">
    <property type="component" value="Unassembled WGS sequence"/>
</dbReference>
<gene>
    <name evidence="3" type="ORF">OMP40_09215</name>
</gene>
<dbReference type="InterPro" id="IPR001789">
    <property type="entry name" value="Sig_transdc_resp-reg_receiver"/>
</dbReference>
<dbReference type="SMART" id="SM00448">
    <property type="entry name" value="REC"/>
    <property type="match status" value="1"/>
</dbReference>
<comment type="caution">
    <text evidence="3">The sequence shown here is derived from an EMBL/GenBank/DDBJ whole genome shotgun (WGS) entry which is preliminary data.</text>
</comment>
<keyword evidence="4" id="KW-1185">Reference proteome</keyword>
<dbReference type="InterPro" id="IPR052048">
    <property type="entry name" value="ST_Response_Regulator"/>
</dbReference>
<dbReference type="Gene3D" id="3.40.50.2300">
    <property type="match status" value="1"/>
</dbReference>
<dbReference type="InterPro" id="IPR011006">
    <property type="entry name" value="CheY-like_superfamily"/>
</dbReference>
<dbReference type="GO" id="GO:0000160">
    <property type="term" value="P:phosphorelay signal transduction system"/>
    <property type="evidence" value="ECO:0007669"/>
    <property type="project" value="InterPro"/>
</dbReference>